<organism evidence="3 4">
    <name type="scientific">Advenella incenata</name>
    <dbReference type="NCBI Taxonomy" id="267800"/>
    <lineage>
        <taxon>Bacteria</taxon>
        <taxon>Pseudomonadati</taxon>
        <taxon>Pseudomonadota</taxon>
        <taxon>Betaproteobacteria</taxon>
        <taxon>Burkholderiales</taxon>
        <taxon>Alcaligenaceae</taxon>
    </lineage>
</organism>
<dbReference type="RefSeq" id="WP_130303764.1">
    <property type="nucleotide sequence ID" value="NZ_SHKO01000001.1"/>
</dbReference>
<dbReference type="Pfam" id="PF00248">
    <property type="entry name" value="Aldo_ket_red"/>
    <property type="match status" value="1"/>
</dbReference>
<dbReference type="CDD" id="cd19094">
    <property type="entry name" value="AKR_Tas-like"/>
    <property type="match status" value="1"/>
</dbReference>
<dbReference type="PANTHER" id="PTHR43364">
    <property type="entry name" value="NADH-SPECIFIC METHYLGLYOXAL REDUCTASE-RELATED"/>
    <property type="match status" value="1"/>
</dbReference>
<dbReference type="AlphaFoldDB" id="A0A4Q7VUF2"/>
<dbReference type="Gene3D" id="3.20.20.100">
    <property type="entry name" value="NADP-dependent oxidoreductase domain"/>
    <property type="match status" value="1"/>
</dbReference>
<feature type="domain" description="NADP-dependent oxidoreductase" evidence="2">
    <location>
        <begin position="16"/>
        <end position="345"/>
    </location>
</feature>
<accession>A0A4Q7VUF2</accession>
<dbReference type="PANTHER" id="PTHR43364:SF4">
    <property type="entry name" value="NAD(P)-LINKED OXIDOREDUCTASE SUPERFAMILY PROTEIN"/>
    <property type="match status" value="1"/>
</dbReference>
<dbReference type="OrthoDB" id="5488419at2"/>
<dbReference type="InterPro" id="IPR036812">
    <property type="entry name" value="NAD(P)_OxRdtase_dom_sf"/>
</dbReference>
<name>A0A4Q7VUF2_9BURK</name>
<dbReference type="GO" id="GO:0016491">
    <property type="term" value="F:oxidoreductase activity"/>
    <property type="evidence" value="ECO:0007669"/>
    <property type="project" value="UniProtKB-KW"/>
</dbReference>
<proteinExistence type="predicted"/>
<evidence type="ECO:0000256" key="1">
    <source>
        <dbReference type="ARBA" id="ARBA00023002"/>
    </source>
</evidence>
<protein>
    <submittedName>
        <fullName evidence="3">Aryl-alcohol dehydrogenase-like predicted oxidoreductase</fullName>
    </submittedName>
</protein>
<keyword evidence="1" id="KW-0560">Oxidoreductase</keyword>
<comment type="caution">
    <text evidence="3">The sequence shown here is derived from an EMBL/GenBank/DDBJ whole genome shotgun (WGS) entry which is preliminary data.</text>
</comment>
<dbReference type="InterPro" id="IPR050523">
    <property type="entry name" value="AKR_Detox_Biosynth"/>
</dbReference>
<keyword evidence="4" id="KW-1185">Reference proteome</keyword>
<reference evidence="3 4" key="1">
    <citation type="submission" date="2019-02" db="EMBL/GenBank/DDBJ databases">
        <title>Genomic Encyclopedia of Type Strains, Phase IV (KMG-IV): sequencing the most valuable type-strain genomes for metagenomic binning, comparative biology and taxonomic classification.</title>
        <authorList>
            <person name="Goeker M."/>
        </authorList>
    </citation>
    <scope>NUCLEOTIDE SEQUENCE [LARGE SCALE GENOMIC DNA]</scope>
    <source>
        <strain evidence="3 4">DSM 23814</strain>
    </source>
</reference>
<evidence type="ECO:0000313" key="4">
    <source>
        <dbReference type="Proteomes" id="UP000293398"/>
    </source>
</evidence>
<dbReference type="Proteomes" id="UP000293398">
    <property type="component" value="Unassembled WGS sequence"/>
</dbReference>
<dbReference type="EMBL" id="SHKO01000001">
    <property type="protein sequence ID" value="RZU00055.1"/>
    <property type="molecule type" value="Genomic_DNA"/>
</dbReference>
<evidence type="ECO:0000313" key="3">
    <source>
        <dbReference type="EMBL" id="RZU00055.1"/>
    </source>
</evidence>
<evidence type="ECO:0000259" key="2">
    <source>
        <dbReference type="Pfam" id="PF00248"/>
    </source>
</evidence>
<dbReference type="InterPro" id="IPR023210">
    <property type="entry name" value="NADP_OxRdtase_dom"/>
</dbReference>
<gene>
    <name evidence="3" type="ORF">EV681_1860</name>
</gene>
<sequence>MQKVKLGKSDLEVTDICLGTMTFGEQVSESIAFEIMDLAVDQGVNFLDTAEMYAVPTREQTYGATETIIGNWFSRRPQVRQTVVLASKVAGPSRGMPWVRDGEGLTAADIIRSCEGSLKRLQTDYIDLYQIHWPARPVPAFGNRYFDPDKTNPDQSSIEEQLQAMDRLVREGKIRYVGLSNETPYGVSEFIRIAQAENLPRVATIQNPFCLLNRSYENGLDETCHHQDVSLLAYSPLGYGLLTGKYDESGTTGEQAPKEARITLYESVRKQRWGRPASLEAARVYNALARKHQLTPVQLALGFCNTKWQVASTIIGVRTTEQLKENLAVSGFKLDSQIMQEIDAIRLNHFDPAQ</sequence>
<dbReference type="SUPFAM" id="SSF51430">
    <property type="entry name" value="NAD(P)-linked oxidoreductase"/>
    <property type="match status" value="1"/>
</dbReference>